<dbReference type="InterPro" id="IPR002781">
    <property type="entry name" value="TM_pro_TauE-like"/>
</dbReference>
<name>A0A0K6IA44_9BURK</name>
<proteinExistence type="inferred from homology"/>
<feature type="transmembrane region" description="Helical" evidence="8">
    <location>
        <begin position="141"/>
        <end position="168"/>
    </location>
</feature>
<feature type="transmembrane region" description="Helical" evidence="8">
    <location>
        <begin position="205"/>
        <end position="221"/>
    </location>
</feature>
<keyword evidence="4 8" id="KW-1003">Cell membrane</keyword>
<evidence type="ECO:0000256" key="1">
    <source>
        <dbReference type="ARBA" id="ARBA00004651"/>
    </source>
</evidence>
<dbReference type="STRING" id="339866.GCA_001418255_02741"/>
<feature type="transmembrane region" description="Helical" evidence="8">
    <location>
        <begin position="180"/>
        <end position="199"/>
    </location>
</feature>
<evidence type="ECO:0000313" key="9">
    <source>
        <dbReference type="EMBL" id="CUB00010.1"/>
    </source>
</evidence>
<gene>
    <name evidence="9" type="ORF">Ga0061069_11119</name>
</gene>
<dbReference type="RefSeq" id="WP_055451570.1">
    <property type="nucleotide sequence ID" value="NZ_CYHF01000011.1"/>
</dbReference>
<evidence type="ECO:0000256" key="6">
    <source>
        <dbReference type="ARBA" id="ARBA00022989"/>
    </source>
</evidence>
<dbReference type="InterPro" id="IPR052017">
    <property type="entry name" value="TSUP"/>
</dbReference>
<dbReference type="GO" id="GO:0005886">
    <property type="term" value="C:plasma membrane"/>
    <property type="evidence" value="ECO:0007669"/>
    <property type="project" value="UniProtKB-SubCell"/>
</dbReference>
<reference evidence="10" key="1">
    <citation type="submission" date="2015-08" db="EMBL/GenBank/DDBJ databases">
        <authorList>
            <person name="Varghese N."/>
        </authorList>
    </citation>
    <scope>NUCLEOTIDE SEQUENCE [LARGE SCALE GENOMIC DNA]</scope>
    <source>
        <strain evidence="10">DSM 18181</strain>
    </source>
</reference>
<keyword evidence="6 8" id="KW-1133">Transmembrane helix</keyword>
<dbReference type="Pfam" id="PF01925">
    <property type="entry name" value="TauE"/>
    <property type="match status" value="1"/>
</dbReference>
<keyword evidence="10" id="KW-1185">Reference proteome</keyword>
<feature type="transmembrane region" description="Helical" evidence="8">
    <location>
        <begin position="109"/>
        <end position="129"/>
    </location>
</feature>
<keyword evidence="7 8" id="KW-0472">Membrane</keyword>
<comment type="similarity">
    <text evidence="2 8">Belongs to the 4-toluene sulfonate uptake permease (TSUP) (TC 2.A.102) family.</text>
</comment>
<evidence type="ECO:0000256" key="8">
    <source>
        <dbReference type="RuleBase" id="RU363041"/>
    </source>
</evidence>
<keyword evidence="3" id="KW-0813">Transport</keyword>
<keyword evidence="5 8" id="KW-0812">Transmembrane</keyword>
<evidence type="ECO:0000256" key="4">
    <source>
        <dbReference type="ARBA" id="ARBA00022475"/>
    </source>
</evidence>
<dbReference type="Proteomes" id="UP000183649">
    <property type="component" value="Unassembled WGS sequence"/>
</dbReference>
<evidence type="ECO:0000256" key="2">
    <source>
        <dbReference type="ARBA" id="ARBA00009142"/>
    </source>
</evidence>
<evidence type="ECO:0000256" key="5">
    <source>
        <dbReference type="ARBA" id="ARBA00022692"/>
    </source>
</evidence>
<dbReference type="PANTHER" id="PTHR30269">
    <property type="entry name" value="TRANSMEMBRANE PROTEIN YFCA"/>
    <property type="match status" value="1"/>
</dbReference>
<sequence>MPFDGFTLALVALAAFLGAALNAAAGGGSFLTLPALIYAGVPPVAANATGTTALLPGYVASTWGFREDLGPPRAVGMTALLATCLVGGGLGAGLLITTSNQAFRALVPWLLLFATALFAFGPTLLRWIGRHPEQHASRAQALLGLFVVSVYGGYFNGGLGVLLLALLTLIGETHLNRMNALKNAVSAVLTLFAVGIYAAAGTVQWRWVAVMLPAVLLGGYVGARAARRIPRDVMRWGIVIIGLVMSALFFRN</sequence>
<evidence type="ECO:0000256" key="7">
    <source>
        <dbReference type="ARBA" id="ARBA00023136"/>
    </source>
</evidence>
<feature type="transmembrane region" description="Helical" evidence="8">
    <location>
        <begin position="74"/>
        <end position="97"/>
    </location>
</feature>
<evidence type="ECO:0000313" key="10">
    <source>
        <dbReference type="Proteomes" id="UP000183649"/>
    </source>
</evidence>
<feature type="transmembrane region" description="Helical" evidence="8">
    <location>
        <begin position="233"/>
        <end position="250"/>
    </location>
</feature>
<evidence type="ECO:0000256" key="3">
    <source>
        <dbReference type="ARBA" id="ARBA00022448"/>
    </source>
</evidence>
<dbReference type="AlphaFoldDB" id="A0A0K6IA44"/>
<protein>
    <recommendedName>
        <fullName evidence="8">Probable membrane transporter protein</fullName>
    </recommendedName>
</protein>
<dbReference type="PANTHER" id="PTHR30269:SF0">
    <property type="entry name" value="MEMBRANE TRANSPORTER PROTEIN YFCA-RELATED"/>
    <property type="match status" value="1"/>
</dbReference>
<dbReference type="EMBL" id="CYHF01000011">
    <property type="protein sequence ID" value="CUB00010.1"/>
    <property type="molecule type" value="Genomic_DNA"/>
</dbReference>
<organism evidence="9 10">
    <name type="scientific">Thiomonas bhubaneswarensis</name>
    <dbReference type="NCBI Taxonomy" id="339866"/>
    <lineage>
        <taxon>Bacteria</taxon>
        <taxon>Pseudomonadati</taxon>
        <taxon>Pseudomonadota</taxon>
        <taxon>Betaproteobacteria</taxon>
        <taxon>Burkholderiales</taxon>
        <taxon>Thiomonas</taxon>
    </lineage>
</organism>
<dbReference type="OrthoDB" id="9807082at2"/>
<comment type="subcellular location">
    <subcellularLocation>
        <location evidence="1 8">Cell membrane</location>
        <topology evidence="1 8">Multi-pass membrane protein</topology>
    </subcellularLocation>
</comment>
<accession>A0A0K6IA44</accession>